<accession>A0A5B7JZ80</accession>
<feature type="compositionally biased region" description="Basic and acidic residues" evidence="1">
    <location>
        <begin position="23"/>
        <end position="50"/>
    </location>
</feature>
<feature type="region of interest" description="Disordered" evidence="1">
    <location>
        <begin position="23"/>
        <end position="66"/>
    </location>
</feature>
<dbReference type="EMBL" id="VSRR010114222">
    <property type="protein sequence ID" value="MPC98467.1"/>
    <property type="molecule type" value="Genomic_DNA"/>
</dbReference>
<protein>
    <submittedName>
        <fullName evidence="2">Uncharacterized protein</fullName>
    </submittedName>
</protein>
<reference evidence="2 3" key="1">
    <citation type="submission" date="2019-05" db="EMBL/GenBank/DDBJ databases">
        <title>Another draft genome of Portunus trituberculatus and its Hox gene families provides insights of decapod evolution.</title>
        <authorList>
            <person name="Jeong J.-H."/>
            <person name="Song I."/>
            <person name="Kim S."/>
            <person name="Choi T."/>
            <person name="Kim D."/>
            <person name="Ryu S."/>
            <person name="Kim W."/>
        </authorList>
    </citation>
    <scope>NUCLEOTIDE SEQUENCE [LARGE SCALE GENOMIC DNA]</scope>
    <source>
        <tissue evidence="2">Muscle</tissue>
    </source>
</reference>
<name>A0A5B7JZ80_PORTR</name>
<organism evidence="2 3">
    <name type="scientific">Portunus trituberculatus</name>
    <name type="common">Swimming crab</name>
    <name type="synonym">Neptunus trituberculatus</name>
    <dbReference type="NCBI Taxonomy" id="210409"/>
    <lineage>
        <taxon>Eukaryota</taxon>
        <taxon>Metazoa</taxon>
        <taxon>Ecdysozoa</taxon>
        <taxon>Arthropoda</taxon>
        <taxon>Crustacea</taxon>
        <taxon>Multicrustacea</taxon>
        <taxon>Malacostraca</taxon>
        <taxon>Eumalacostraca</taxon>
        <taxon>Eucarida</taxon>
        <taxon>Decapoda</taxon>
        <taxon>Pleocyemata</taxon>
        <taxon>Brachyura</taxon>
        <taxon>Eubrachyura</taxon>
        <taxon>Portunoidea</taxon>
        <taxon>Portunidae</taxon>
        <taxon>Portuninae</taxon>
        <taxon>Portunus</taxon>
    </lineage>
</organism>
<evidence type="ECO:0000313" key="2">
    <source>
        <dbReference type="EMBL" id="MPC98467.1"/>
    </source>
</evidence>
<evidence type="ECO:0000256" key="1">
    <source>
        <dbReference type="SAM" id="MobiDB-lite"/>
    </source>
</evidence>
<dbReference type="Proteomes" id="UP000324222">
    <property type="component" value="Unassembled WGS sequence"/>
</dbReference>
<gene>
    <name evidence="2" type="ORF">E2C01_093838</name>
</gene>
<sequence length="115" mass="13313">MTDWLADRCLRDEVASCLRQRMRQDRRDHKNTNGRHLEVPLPTQREEVPRRSVGGGVPGQGVAPNGTRKTYCRGAFVEVRLSELSRSYLVVRKRNKLINWIKICQTGSRSRHKTD</sequence>
<comment type="caution">
    <text evidence="2">The sequence shown here is derived from an EMBL/GenBank/DDBJ whole genome shotgun (WGS) entry which is preliminary data.</text>
</comment>
<evidence type="ECO:0000313" key="3">
    <source>
        <dbReference type="Proteomes" id="UP000324222"/>
    </source>
</evidence>
<proteinExistence type="predicted"/>
<dbReference type="AlphaFoldDB" id="A0A5B7JZ80"/>
<keyword evidence="3" id="KW-1185">Reference proteome</keyword>